<protein>
    <submittedName>
        <fullName evidence="1">DUF1823 family protein</fullName>
    </submittedName>
</protein>
<dbReference type="Gene3D" id="1.10.418.90">
    <property type="entry name" value="Protein of unknown function DUF1823"/>
    <property type="match status" value="1"/>
</dbReference>
<dbReference type="Proteomes" id="UP001482513">
    <property type="component" value="Unassembled WGS sequence"/>
</dbReference>
<gene>
    <name evidence="1" type="ORF">NC992_16370</name>
</gene>
<dbReference type="RefSeq" id="WP_190704143.1">
    <property type="nucleotide sequence ID" value="NZ_JAMPKX010000007.1"/>
</dbReference>
<dbReference type="EMBL" id="JAMPKX010000007">
    <property type="protein sequence ID" value="MEP0948462.1"/>
    <property type="molecule type" value="Genomic_DNA"/>
</dbReference>
<comment type="caution">
    <text evidence="1">The sequence shown here is derived from an EMBL/GenBank/DDBJ whole genome shotgun (WGS) entry which is preliminary data.</text>
</comment>
<keyword evidence="2" id="KW-1185">Reference proteome</keyword>
<name>A0ABV0K6X1_9CYAN</name>
<proteinExistence type="predicted"/>
<sequence>MPPLTDDTLWAILNDELDDDTVNRLVWRSLGYQEISDGWDSSAVEPAWAEKYPEPPNFIESRPATVQLTRSIPPEYKQLLKEELGFKGYSIDQLVPRLTRRATMVSWLLSYRQQQATDGFAAKDNA</sequence>
<dbReference type="InterPro" id="IPR014952">
    <property type="entry name" value="DUF1823"/>
</dbReference>
<organism evidence="1 2">
    <name type="scientific">Leptolyngbya subtilissima DQ-A4</name>
    <dbReference type="NCBI Taxonomy" id="2933933"/>
    <lineage>
        <taxon>Bacteria</taxon>
        <taxon>Bacillati</taxon>
        <taxon>Cyanobacteriota</taxon>
        <taxon>Cyanophyceae</taxon>
        <taxon>Leptolyngbyales</taxon>
        <taxon>Leptolyngbyaceae</taxon>
        <taxon>Leptolyngbya group</taxon>
        <taxon>Leptolyngbya</taxon>
    </lineage>
</organism>
<evidence type="ECO:0000313" key="1">
    <source>
        <dbReference type="EMBL" id="MEP0948462.1"/>
    </source>
</evidence>
<accession>A0ABV0K6X1</accession>
<reference evidence="1 2" key="1">
    <citation type="submission" date="2022-04" db="EMBL/GenBank/DDBJ databases">
        <title>Positive selection, recombination, and allopatry shape intraspecific diversity of widespread and dominant cyanobacteria.</title>
        <authorList>
            <person name="Wei J."/>
            <person name="Shu W."/>
            <person name="Hu C."/>
        </authorList>
    </citation>
    <scope>NUCLEOTIDE SEQUENCE [LARGE SCALE GENOMIC DNA]</scope>
    <source>
        <strain evidence="1 2">DQ-A4</strain>
    </source>
</reference>
<evidence type="ECO:0000313" key="2">
    <source>
        <dbReference type="Proteomes" id="UP001482513"/>
    </source>
</evidence>
<dbReference type="Pfam" id="PF08853">
    <property type="entry name" value="DUF1823"/>
    <property type="match status" value="1"/>
</dbReference>